<dbReference type="OrthoDB" id="5421701at2759"/>
<sequence>MPDRWRCCQCDNNWMTVKDGANVCTMSDCQHSRCRHCETKWFSVAIDPALDRPPARHIFDVEANGWIPYFRTHNHGCDYTHHEPLDE</sequence>
<protein>
    <submittedName>
        <fullName evidence="1">Uncharacterized protein</fullName>
    </submittedName>
</protein>
<dbReference type="EMBL" id="ML220138">
    <property type="protein sequence ID" value="TGZ78724.1"/>
    <property type="molecule type" value="Genomic_DNA"/>
</dbReference>
<dbReference type="AlphaFoldDB" id="A0A4V3SI49"/>
<reference evidence="1 2" key="1">
    <citation type="submission" date="2019-04" db="EMBL/GenBank/DDBJ databases">
        <title>Comparative genomics and transcriptomics to analyze fruiting body development in filamentous ascomycetes.</title>
        <authorList>
            <consortium name="DOE Joint Genome Institute"/>
            <person name="Lutkenhaus R."/>
            <person name="Traeger S."/>
            <person name="Breuer J."/>
            <person name="Kuo A."/>
            <person name="Lipzen A."/>
            <person name="Pangilinan J."/>
            <person name="Dilworth D."/>
            <person name="Sandor L."/>
            <person name="Poggeler S."/>
            <person name="Barry K."/>
            <person name="Grigoriev I.V."/>
            <person name="Nowrousian M."/>
        </authorList>
    </citation>
    <scope>NUCLEOTIDE SEQUENCE [LARGE SCALE GENOMIC DNA]</scope>
    <source>
        <strain evidence="1 2">CBS 389.68</strain>
    </source>
</reference>
<dbReference type="Proteomes" id="UP000298138">
    <property type="component" value="Unassembled WGS sequence"/>
</dbReference>
<accession>A0A4V3SI49</accession>
<name>A0A4V3SI49_9PEZI</name>
<gene>
    <name evidence="1" type="ORF">EX30DRAFT_342947</name>
</gene>
<evidence type="ECO:0000313" key="1">
    <source>
        <dbReference type="EMBL" id="TGZ78724.1"/>
    </source>
</evidence>
<organism evidence="1 2">
    <name type="scientific">Ascodesmis nigricans</name>
    <dbReference type="NCBI Taxonomy" id="341454"/>
    <lineage>
        <taxon>Eukaryota</taxon>
        <taxon>Fungi</taxon>
        <taxon>Dikarya</taxon>
        <taxon>Ascomycota</taxon>
        <taxon>Pezizomycotina</taxon>
        <taxon>Pezizomycetes</taxon>
        <taxon>Pezizales</taxon>
        <taxon>Ascodesmidaceae</taxon>
        <taxon>Ascodesmis</taxon>
    </lineage>
</organism>
<evidence type="ECO:0000313" key="2">
    <source>
        <dbReference type="Proteomes" id="UP000298138"/>
    </source>
</evidence>
<proteinExistence type="predicted"/>
<dbReference type="InParanoid" id="A0A4V3SI49"/>
<keyword evidence="2" id="KW-1185">Reference proteome</keyword>